<gene>
    <name evidence="2" type="ORF">EDS130_LOCUS6648</name>
</gene>
<organism evidence="2 3">
    <name type="scientific">Adineta ricciae</name>
    <name type="common">Rotifer</name>
    <dbReference type="NCBI Taxonomy" id="249248"/>
    <lineage>
        <taxon>Eukaryota</taxon>
        <taxon>Metazoa</taxon>
        <taxon>Spiralia</taxon>
        <taxon>Gnathifera</taxon>
        <taxon>Rotifera</taxon>
        <taxon>Eurotatoria</taxon>
        <taxon>Bdelloidea</taxon>
        <taxon>Adinetida</taxon>
        <taxon>Adinetidae</taxon>
        <taxon>Adineta</taxon>
    </lineage>
</organism>
<dbReference type="AlphaFoldDB" id="A0A813VFY4"/>
<proteinExistence type="predicted"/>
<name>A0A813VFY4_ADIRI</name>
<dbReference type="EMBL" id="CAJNOJ010000019">
    <property type="protein sequence ID" value="CAF0837119.1"/>
    <property type="molecule type" value="Genomic_DNA"/>
</dbReference>
<evidence type="ECO:0000313" key="2">
    <source>
        <dbReference type="EMBL" id="CAF0837119.1"/>
    </source>
</evidence>
<reference evidence="2" key="1">
    <citation type="submission" date="2021-02" db="EMBL/GenBank/DDBJ databases">
        <authorList>
            <person name="Nowell W R."/>
        </authorList>
    </citation>
    <scope>NUCLEOTIDE SEQUENCE</scope>
</reference>
<dbReference type="OrthoDB" id="10003886at2759"/>
<comment type="caution">
    <text evidence="2">The sequence shown here is derived from an EMBL/GenBank/DDBJ whole genome shotgun (WGS) entry which is preliminary data.</text>
</comment>
<accession>A0A813VFY4</accession>
<dbReference type="Proteomes" id="UP000663852">
    <property type="component" value="Unassembled WGS sequence"/>
</dbReference>
<evidence type="ECO:0000256" key="1">
    <source>
        <dbReference type="SAM" id="MobiDB-lite"/>
    </source>
</evidence>
<feature type="compositionally biased region" description="Polar residues" evidence="1">
    <location>
        <begin position="120"/>
        <end position="129"/>
    </location>
</feature>
<feature type="compositionally biased region" description="Basic and acidic residues" evidence="1">
    <location>
        <begin position="95"/>
        <end position="113"/>
    </location>
</feature>
<feature type="region of interest" description="Disordered" evidence="1">
    <location>
        <begin position="90"/>
        <end position="129"/>
    </location>
</feature>
<sequence>MNLNTRFFTEHNYQHRLPARGYRSPLSFRSGPILHISRSTFDRTNRCESFLPPVITGRGHYDGEKPFHRNDFANNVLFVAKQKLAGILRNQTTRNYDRNEPEQKARRLTEKTKQQQQQQENSFNKKSNSCGRLTVTNLVLKPTLPSSYRRSRAMRLQPKTSRPSLEWVNPVLEQYHEHLFNYPSGDDSQANTNISELIDDHPVQSSVSYVKSMLLSAD</sequence>
<protein>
    <submittedName>
        <fullName evidence="2">Uncharacterized protein</fullName>
    </submittedName>
</protein>
<evidence type="ECO:0000313" key="3">
    <source>
        <dbReference type="Proteomes" id="UP000663852"/>
    </source>
</evidence>